<dbReference type="GeneID" id="28252310"/>
<dbReference type="Proteomes" id="UP000013243">
    <property type="component" value="Plasmid unnamed1"/>
</dbReference>
<proteinExistence type="predicted"/>
<dbReference type="CDD" id="cd06532">
    <property type="entry name" value="Glyco_transf_25"/>
    <property type="match status" value="1"/>
</dbReference>
<feature type="domain" description="Glycosyl transferase family 25" evidence="2">
    <location>
        <begin position="4"/>
        <end position="177"/>
    </location>
</feature>
<keyword evidence="3" id="KW-0808">Transferase</keyword>
<sequence length="279" mass="30733">MKPSTYIISLTRAKGRHAQMRATLAEAGIEAEFVEAVDLAETSEAELLQQCKSFGPWGVFAHGNMACTLSHAKVWEQFLASDADVALIFEDDVFISTELRQWIADLSWWPQGCELVNLEFWRSETLKVMLGTSASHHLGRQMAPMLSRNPGSAGYLVTRKGAEALLASRPFAVSIDQLLFNPLVSPLAVSLKPHQITPALVTQGNTPPDEGTFLGHAQRKPQGALYRKQKRLRGMAELRALPLHLLRLISGRARLVRVIYADRALTDDSAARAAEAQPV</sequence>
<dbReference type="GO" id="GO:0016740">
    <property type="term" value="F:transferase activity"/>
    <property type="evidence" value="ECO:0007669"/>
    <property type="project" value="UniProtKB-KW"/>
</dbReference>
<geneLocation type="plasmid" evidence="3 4">
    <name>unnamed1</name>
</geneLocation>
<dbReference type="KEGG" id="rmb:K529_020705"/>
<keyword evidence="3" id="KW-0614">Plasmid</keyword>
<feature type="region of interest" description="Disordered" evidence="1">
    <location>
        <begin position="203"/>
        <end position="222"/>
    </location>
</feature>
<evidence type="ECO:0000313" key="3">
    <source>
        <dbReference type="EMBL" id="ANP43180.1"/>
    </source>
</evidence>
<dbReference type="RefSeq" id="WP_005623891.1">
    <property type="nucleotide sequence ID" value="NZ_CP015231.1"/>
</dbReference>
<protein>
    <submittedName>
        <fullName evidence="3">Glycosyl transferase</fullName>
    </submittedName>
</protein>
<accession>A0A1B1A9F2</accession>
<gene>
    <name evidence="3" type="ORF">K529_020705</name>
</gene>
<evidence type="ECO:0000259" key="2">
    <source>
        <dbReference type="Pfam" id="PF01755"/>
    </source>
</evidence>
<organism evidence="3 4">
    <name type="scientific">Tritonibacter mobilis F1926</name>
    <dbReference type="NCBI Taxonomy" id="1265309"/>
    <lineage>
        <taxon>Bacteria</taxon>
        <taxon>Pseudomonadati</taxon>
        <taxon>Pseudomonadota</taxon>
        <taxon>Alphaproteobacteria</taxon>
        <taxon>Rhodobacterales</taxon>
        <taxon>Paracoccaceae</taxon>
        <taxon>Tritonibacter</taxon>
    </lineage>
</organism>
<dbReference type="AlphaFoldDB" id="A0A1B1A9F2"/>
<dbReference type="EMBL" id="CP015231">
    <property type="protein sequence ID" value="ANP43180.1"/>
    <property type="molecule type" value="Genomic_DNA"/>
</dbReference>
<evidence type="ECO:0000313" key="4">
    <source>
        <dbReference type="Proteomes" id="UP000013243"/>
    </source>
</evidence>
<dbReference type="Pfam" id="PF01755">
    <property type="entry name" value="Glyco_transf_25"/>
    <property type="match status" value="1"/>
</dbReference>
<evidence type="ECO:0000256" key="1">
    <source>
        <dbReference type="SAM" id="MobiDB-lite"/>
    </source>
</evidence>
<name>A0A1B1A9F2_9RHOB</name>
<reference evidence="3 4" key="1">
    <citation type="journal article" date="2016" name="ISME J.">
        <title>Global occurrence and heterogeneity of the Roseobacter-clade species Ruegeria mobilis.</title>
        <authorList>
            <person name="Sonnenschein E."/>
            <person name="Gram L."/>
        </authorList>
    </citation>
    <scope>NUCLEOTIDE SEQUENCE [LARGE SCALE GENOMIC DNA]</scope>
    <source>
        <strain evidence="3 4">F1926</strain>
        <plasmid evidence="3 4">unnamed1</plasmid>
    </source>
</reference>
<dbReference type="OrthoDB" id="259382at2"/>
<dbReference type="InterPro" id="IPR002654">
    <property type="entry name" value="Glyco_trans_25"/>
</dbReference>